<feature type="coiled-coil region" evidence="1">
    <location>
        <begin position="269"/>
        <end position="363"/>
    </location>
</feature>
<evidence type="ECO:0000256" key="1">
    <source>
        <dbReference type="SAM" id="Coils"/>
    </source>
</evidence>
<dbReference type="SMART" id="SM00449">
    <property type="entry name" value="SPRY"/>
    <property type="match status" value="1"/>
</dbReference>
<dbReference type="InterPro" id="IPR003877">
    <property type="entry name" value="SPRY_dom"/>
</dbReference>
<dbReference type="WBParaSite" id="Gr19_v10_g16008.t1">
    <property type="protein sequence ID" value="Gr19_v10_g16008.t1"/>
    <property type="gene ID" value="Gr19_v10_g16008"/>
</dbReference>
<feature type="region of interest" description="Disordered" evidence="2">
    <location>
        <begin position="560"/>
        <end position="586"/>
    </location>
</feature>
<accession>A0A914HF01</accession>
<feature type="domain" description="B30.2/SPRY" evidence="3">
    <location>
        <begin position="586"/>
        <end position="782"/>
    </location>
</feature>
<dbReference type="InterPro" id="IPR043136">
    <property type="entry name" value="B30.2/SPRY_sf"/>
</dbReference>
<dbReference type="Pfam" id="PF00622">
    <property type="entry name" value="SPRY"/>
    <property type="match status" value="1"/>
</dbReference>
<dbReference type="Gene3D" id="2.60.120.920">
    <property type="match status" value="1"/>
</dbReference>
<protein>
    <submittedName>
        <fullName evidence="5">B30.2/SPRY domain-containing protein</fullName>
    </submittedName>
</protein>
<feature type="region of interest" description="Disordered" evidence="2">
    <location>
        <begin position="34"/>
        <end position="64"/>
    </location>
</feature>
<dbReference type="PROSITE" id="PS50188">
    <property type="entry name" value="B302_SPRY"/>
    <property type="match status" value="1"/>
</dbReference>
<dbReference type="InterPro" id="IPR050618">
    <property type="entry name" value="Ubq-SigPath_Reg"/>
</dbReference>
<dbReference type="InterPro" id="IPR013320">
    <property type="entry name" value="ConA-like_dom_sf"/>
</dbReference>
<feature type="compositionally biased region" description="Basic and acidic residues" evidence="2">
    <location>
        <begin position="560"/>
        <end position="582"/>
    </location>
</feature>
<keyword evidence="4" id="KW-1185">Reference proteome</keyword>
<name>A0A914HF01_GLORO</name>
<evidence type="ECO:0000313" key="4">
    <source>
        <dbReference type="Proteomes" id="UP000887572"/>
    </source>
</evidence>
<dbReference type="PANTHER" id="PTHR12864">
    <property type="entry name" value="RAN BINDING PROTEIN 9-RELATED"/>
    <property type="match status" value="1"/>
</dbReference>
<evidence type="ECO:0000256" key="2">
    <source>
        <dbReference type="SAM" id="MobiDB-lite"/>
    </source>
</evidence>
<dbReference type="Proteomes" id="UP000887572">
    <property type="component" value="Unplaced"/>
</dbReference>
<dbReference type="InterPro" id="IPR001870">
    <property type="entry name" value="B30.2/SPRY"/>
</dbReference>
<dbReference type="CDD" id="cd12885">
    <property type="entry name" value="SPRY_RanBP_like"/>
    <property type="match status" value="1"/>
</dbReference>
<proteinExistence type="predicted"/>
<sequence length="791" mass="90575">MMTSSPNTTDGDLTADKVYLWPSFAQPIAELADELARQRTDSPSPTESGFDLVSTDGGQNDEDGTGFGHAHVMATLQHDQLSEHQQLLTTPTAKKKCLAVLQVQRVDKSTTYCPSLRYEFFTTEAEPFSGTEHGNPTVGHMTRAILSKHLSMSMEQMASRFDLQVQIRERAFMPDTMFVDIDRQQCWAEPVEHRGEYKVLLHPKLADNNAGRIGGARKIVPEKVGGGRRCDDEDVLMSRQLAEFRDNIGSIEPSVTWLQQGKVKCVEHFSLLRAKIEELERKQKADQKEHRSKIDEMAKAKVAAELENQQLVENHKALNRKMEQYQNKQQQSQEENEKLLNAHKNLMEEMNLKQQQHQKESNDKIGWLNEDQQKLSVSIDHFLLMQSDQKALLERLNGLEQKQAAYAEQQKTDQKALRATIDQQFNEREEKLNNFLGHKQQQQTIGVLTERQKGIDPFRIMGFISLFILFIFSLNFVQAKVITELEEQKLSNANKFAELEQQNALQEKVVKMEKYQKDQQLNSAKMEKYQKEQQLNIANMEKYQKEQQLNIANMEKYQKEQQQKMEKYQKEQQQKMEKHQKEQQPTIDDLQKTVAAMRKIGLTVQNRWDSAACHQGLTLSETDRLIVQITGKNNWAWHSVFAERPIPKNELGIFYYEVTILEKANDVHIGLASNQMPLDVWVGYYKGTYGYESNGILWGHAVKGCHHSGKGRPFIKGKPAFEEADVIGCGVNLTTRQIIYTKNGQRLGTAGLFVDSSADLFPCVSLRDPGTKIEANFGPNFKFNITADGIY</sequence>
<evidence type="ECO:0000313" key="5">
    <source>
        <dbReference type="WBParaSite" id="Gr19_v10_g16008.t1"/>
    </source>
</evidence>
<organism evidence="4 5">
    <name type="scientific">Globodera rostochiensis</name>
    <name type="common">Golden nematode worm</name>
    <name type="synonym">Heterodera rostochiensis</name>
    <dbReference type="NCBI Taxonomy" id="31243"/>
    <lineage>
        <taxon>Eukaryota</taxon>
        <taxon>Metazoa</taxon>
        <taxon>Ecdysozoa</taxon>
        <taxon>Nematoda</taxon>
        <taxon>Chromadorea</taxon>
        <taxon>Rhabditida</taxon>
        <taxon>Tylenchina</taxon>
        <taxon>Tylenchomorpha</taxon>
        <taxon>Tylenchoidea</taxon>
        <taxon>Heteroderidae</taxon>
        <taxon>Heteroderinae</taxon>
        <taxon>Globodera</taxon>
    </lineage>
</organism>
<keyword evidence="1" id="KW-0175">Coiled coil</keyword>
<reference evidence="5" key="1">
    <citation type="submission" date="2022-11" db="UniProtKB">
        <authorList>
            <consortium name="WormBaseParasite"/>
        </authorList>
    </citation>
    <scope>IDENTIFICATION</scope>
</reference>
<dbReference type="AlphaFoldDB" id="A0A914HF01"/>
<dbReference type="InterPro" id="IPR044736">
    <property type="entry name" value="Gid1/RanBPM/SPLA_SPRY"/>
</dbReference>
<dbReference type="SUPFAM" id="SSF49899">
    <property type="entry name" value="Concanavalin A-like lectins/glucanases"/>
    <property type="match status" value="1"/>
</dbReference>
<evidence type="ECO:0000259" key="3">
    <source>
        <dbReference type="PROSITE" id="PS50188"/>
    </source>
</evidence>